<organism evidence="2 3">
    <name type="scientific">Brassica cretica</name>
    <name type="common">Mustard</name>
    <dbReference type="NCBI Taxonomy" id="69181"/>
    <lineage>
        <taxon>Eukaryota</taxon>
        <taxon>Viridiplantae</taxon>
        <taxon>Streptophyta</taxon>
        <taxon>Embryophyta</taxon>
        <taxon>Tracheophyta</taxon>
        <taxon>Spermatophyta</taxon>
        <taxon>Magnoliopsida</taxon>
        <taxon>eudicotyledons</taxon>
        <taxon>Gunneridae</taxon>
        <taxon>Pentapetalae</taxon>
        <taxon>rosids</taxon>
        <taxon>malvids</taxon>
        <taxon>Brassicales</taxon>
        <taxon>Brassicaceae</taxon>
        <taxon>Brassiceae</taxon>
        <taxon>Brassica</taxon>
    </lineage>
</organism>
<evidence type="ECO:0000256" key="1">
    <source>
        <dbReference type="SAM" id="MobiDB-lite"/>
    </source>
</evidence>
<evidence type="ECO:0000313" key="3">
    <source>
        <dbReference type="Proteomes" id="UP000712600"/>
    </source>
</evidence>
<reference evidence="2" key="1">
    <citation type="submission" date="2019-12" db="EMBL/GenBank/DDBJ databases">
        <title>Genome sequencing and annotation of Brassica cretica.</title>
        <authorList>
            <person name="Studholme D.J."/>
            <person name="Sarris P."/>
        </authorList>
    </citation>
    <scope>NUCLEOTIDE SEQUENCE</scope>
    <source>
        <strain evidence="2">PFS-109/04</strain>
        <tissue evidence="2">Leaf</tissue>
    </source>
</reference>
<protein>
    <submittedName>
        <fullName evidence="2">Uncharacterized protein</fullName>
    </submittedName>
</protein>
<dbReference type="Proteomes" id="UP000712600">
    <property type="component" value="Unassembled WGS sequence"/>
</dbReference>
<evidence type="ECO:0000313" key="2">
    <source>
        <dbReference type="EMBL" id="KAF3585100.1"/>
    </source>
</evidence>
<comment type="caution">
    <text evidence="2">The sequence shown here is derived from an EMBL/GenBank/DDBJ whole genome shotgun (WGS) entry which is preliminary data.</text>
</comment>
<feature type="region of interest" description="Disordered" evidence="1">
    <location>
        <begin position="34"/>
        <end position="97"/>
    </location>
</feature>
<feature type="compositionally biased region" description="Basic and acidic residues" evidence="1">
    <location>
        <begin position="59"/>
        <end position="73"/>
    </location>
</feature>
<gene>
    <name evidence="2" type="ORF">F2Q69_00028918</name>
</gene>
<sequence>MEDMDFGQTSIDEEIGISIDGARAISIDKSRELSVDNAHQTSIDNTPREAGKYSLTNDANERADERRTKRRLDTNSPAPVPDRDPWPRQPEDGPIPFFENFLDTRKAAKSLECRNRAIQDA</sequence>
<dbReference type="AlphaFoldDB" id="A0A8S9RWF1"/>
<name>A0A8S9RWF1_BRACR</name>
<proteinExistence type="predicted"/>
<accession>A0A8S9RWF1</accession>
<dbReference type="EMBL" id="QGKX02000088">
    <property type="protein sequence ID" value="KAF3585100.1"/>
    <property type="molecule type" value="Genomic_DNA"/>
</dbReference>
<feature type="compositionally biased region" description="Basic and acidic residues" evidence="1">
    <location>
        <begin position="81"/>
        <end position="91"/>
    </location>
</feature>